<organism evidence="3">
    <name type="scientific">Eubosmina coregoni</name>
    <dbReference type="NCBI Taxonomy" id="186181"/>
    <lineage>
        <taxon>Eukaryota</taxon>
        <taxon>Metazoa</taxon>
        <taxon>Ecdysozoa</taxon>
        <taxon>Arthropoda</taxon>
        <taxon>Crustacea</taxon>
        <taxon>Branchiopoda</taxon>
        <taxon>Diplostraca</taxon>
        <taxon>Cladocera</taxon>
        <taxon>Anomopoda</taxon>
        <taxon>Bosminidae</taxon>
        <taxon>Eubosmina</taxon>
    </lineage>
</organism>
<keyword evidence="2" id="KW-0812">Transmembrane</keyword>
<keyword evidence="2" id="KW-1133">Transmembrane helix</keyword>
<dbReference type="PANTHER" id="PTHR13281:SF0">
    <property type="entry name" value="TRANSMEMBRANE PROTEIN 70, MITOCHONDRIAL"/>
    <property type="match status" value="1"/>
</dbReference>
<dbReference type="EMBL" id="LR000418">
    <property type="protein sequence ID" value="SVE70037.1"/>
    <property type="molecule type" value="mRNA"/>
</dbReference>
<dbReference type="GO" id="GO:0031966">
    <property type="term" value="C:mitochondrial membrane"/>
    <property type="evidence" value="ECO:0007669"/>
    <property type="project" value="TreeGrafter"/>
</dbReference>
<comment type="similarity">
    <text evidence="1">Belongs to the TMEM70 family.</text>
</comment>
<dbReference type="Pfam" id="PF06979">
    <property type="entry name" value="TMEM70"/>
    <property type="match status" value="1"/>
</dbReference>
<evidence type="ECO:0000256" key="1">
    <source>
        <dbReference type="ARBA" id="ARBA00005280"/>
    </source>
</evidence>
<dbReference type="InterPro" id="IPR045325">
    <property type="entry name" value="TMEM70/TMEM186/TMEM223"/>
</dbReference>
<dbReference type="AlphaFoldDB" id="A0A4Y7LLM5"/>
<accession>A0A4Y7LLM5</accession>
<protein>
    <submittedName>
        <fullName evidence="3">EOG090X0CKL</fullName>
    </submittedName>
</protein>
<feature type="transmembrane region" description="Helical" evidence="2">
    <location>
        <begin position="85"/>
        <end position="107"/>
    </location>
</feature>
<evidence type="ECO:0000256" key="2">
    <source>
        <dbReference type="SAM" id="Phobius"/>
    </source>
</evidence>
<keyword evidence="2" id="KW-0472">Membrane</keyword>
<reference evidence="3" key="1">
    <citation type="submission" date="2018-08" db="EMBL/GenBank/DDBJ databases">
        <authorList>
            <person name="Cornetti L."/>
        </authorList>
    </citation>
    <scope>NUCLEOTIDE SEQUENCE</scope>
    <source>
        <strain evidence="3">FI-BAL1-1</strain>
    </source>
</reference>
<dbReference type="PANTHER" id="PTHR13281">
    <property type="entry name" value="TRANSMEMBRANE PROTEIN 70, MITOCHONDRIAL"/>
    <property type="match status" value="1"/>
</dbReference>
<gene>
    <name evidence="3" type="primary">EOG090X0CKL</name>
</gene>
<sequence length="196" mass="22447">MFDLIFANYSLRFITHNLFDQTNHKESLLEDEEPVPDVPHEIYIGRLTKQVRGIKTFSLGTSGIGIGLQPMIFEQLSASETSTSFLIAVSSMVGVFTFMTPFLIHLVTKKYVTEIIYNPSKQEYTATILNLFLTKRKINFKLEDVCVPDVPGALTSFHINKIPVLCIPNDFIYPEHYKKFMGYDKPVDFRLSDPKK</sequence>
<evidence type="ECO:0000313" key="3">
    <source>
        <dbReference type="EMBL" id="SVE70037.1"/>
    </source>
</evidence>
<name>A0A4Y7LLM5_9CRUS</name>
<dbReference type="InterPro" id="IPR009724">
    <property type="entry name" value="TMEM70"/>
</dbReference>
<proteinExistence type="evidence at transcript level"/>
<dbReference type="GO" id="GO:0033615">
    <property type="term" value="P:mitochondrial proton-transporting ATP synthase complex assembly"/>
    <property type="evidence" value="ECO:0007669"/>
    <property type="project" value="TreeGrafter"/>
</dbReference>